<name>A0A6G1I1Y8_9PEZI</name>
<accession>A0A6G1I1Y8</accession>
<organism evidence="1 2">
    <name type="scientific">Trichodelitschia bisporula</name>
    <dbReference type="NCBI Taxonomy" id="703511"/>
    <lineage>
        <taxon>Eukaryota</taxon>
        <taxon>Fungi</taxon>
        <taxon>Dikarya</taxon>
        <taxon>Ascomycota</taxon>
        <taxon>Pezizomycotina</taxon>
        <taxon>Dothideomycetes</taxon>
        <taxon>Dothideomycetes incertae sedis</taxon>
        <taxon>Phaeotrichales</taxon>
        <taxon>Phaeotrichaceae</taxon>
        <taxon>Trichodelitschia</taxon>
    </lineage>
</organism>
<keyword evidence="2" id="KW-1185">Reference proteome</keyword>
<sequence length="99" mass="11143">MSLRISPPGRRRLNFLTKREAALRQELQDHCAAFKSSPDPMRKGCRSLERYVQAIFRSYVRSYAVSIAYILCSGAIHKDIAGCRAPDSNIFPLGRSALN</sequence>
<reference evidence="1" key="1">
    <citation type="journal article" date="2020" name="Stud. Mycol.">
        <title>101 Dothideomycetes genomes: a test case for predicting lifestyles and emergence of pathogens.</title>
        <authorList>
            <person name="Haridas S."/>
            <person name="Albert R."/>
            <person name="Binder M."/>
            <person name="Bloem J."/>
            <person name="Labutti K."/>
            <person name="Salamov A."/>
            <person name="Andreopoulos B."/>
            <person name="Baker S."/>
            <person name="Barry K."/>
            <person name="Bills G."/>
            <person name="Bluhm B."/>
            <person name="Cannon C."/>
            <person name="Castanera R."/>
            <person name="Culley D."/>
            <person name="Daum C."/>
            <person name="Ezra D."/>
            <person name="Gonzalez J."/>
            <person name="Henrissat B."/>
            <person name="Kuo A."/>
            <person name="Liang C."/>
            <person name="Lipzen A."/>
            <person name="Lutzoni F."/>
            <person name="Magnuson J."/>
            <person name="Mondo S."/>
            <person name="Nolan M."/>
            <person name="Ohm R."/>
            <person name="Pangilinan J."/>
            <person name="Park H.-J."/>
            <person name="Ramirez L."/>
            <person name="Alfaro M."/>
            <person name="Sun H."/>
            <person name="Tritt A."/>
            <person name="Yoshinaga Y."/>
            <person name="Zwiers L.-H."/>
            <person name="Turgeon B."/>
            <person name="Goodwin S."/>
            <person name="Spatafora J."/>
            <person name="Crous P."/>
            <person name="Grigoriev I."/>
        </authorList>
    </citation>
    <scope>NUCLEOTIDE SEQUENCE</scope>
    <source>
        <strain evidence="1">CBS 262.69</strain>
    </source>
</reference>
<evidence type="ECO:0000313" key="2">
    <source>
        <dbReference type="Proteomes" id="UP000799640"/>
    </source>
</evidence>
<gene>
    <name evidence="1" type="ORF">EJ06DRAFT_329341</name>
</gene>
<dbReference type="Proteomes" id="UP000799640">
    <property type="component" value="Unassembled WGS sequence"/>
</dbReference>
<evidence type="ECO:0000313" key="1">
    <source>
        <dbReference type="EMBL" id="KAF2402204.1"/>
    </source>
</evidence>
<dbReference type="AlphaFoldDB" id="A0A6G1I1Y8"/>
<dbReference type="EMBL" id="ML996691">
    <property type="protein sequence ID" value="KAF2402204.1"/>
    <property type="molecule type" value="Genomic_DNA"/>
</dbReference>
<protein>
    <submittedName>
        <fullName evidence="1">Uncharacterized protein</fullName>
    </submittedName>
</protein>
<proteinExistence type="predicted"/>